<dbReference type="PANTHER" id="PTHR47272">
    <property type="entry name" value="DDE_TNP_1_7 DOMAIN-CONTAINING PROTEIN"/>
    <property type="match status" value="1"/>
</dbReference>
<gene>
    <name evidence="2" type="ORF">GPM918_LOCUS39698</name>
    <name evidence="3" type="ORF">SRO942_LOCUS40592</name>
</gene>
<dbReference type="Proteomes" id="UP000663829">
    <property type="component" value="Unassembled WGS sequence"/>
</dbReference>
<evidence type="ECO:0000313" key="2">
    <source>
        <dbReference type="EMBL" id="CAF1559889.1"/>
    </source>
</evidence>
<dbReference type="AlphaFoldDB" id="A0A815XNR6"/>
<feature type="domain" description="PiggyBac transposable element-derived protein" evidence="1">
    <location>
        <begin position="214"/>
        <end position="334"/>
    </location>
</feature>
<dbReference type="EMBL" id="CAJOBC010093978">
    <property type="protein sequence ID" value="CAF4421272.1"/>
    <property type="molecule type" value="Genomic_DNA"/>
</dbReference>
<organism evidence="2 4">
    <name type="scientific">Didymodactylos carnosus</name>
    <dbReference type="NCBI Taxonomy" id="1234261"/>
    <lineage>
        <taxon>Eukaryota</taxon>
        <taxon>Metazoa</taxon>
        <taxon>Spiralia</taxon>
        <taxon>Gnathifera</taxon>
        <taxon>Rotifera</taxon>
        <taxon>Eurotatoria</taxon>
        <taxon>Bdelloidea</taxon>
        <taxon>Philodinida</taxon>
        <taxon>Philodinidae</taxon>
        <taxon>Didymodactylos</taxon>
    </lineage>
</organism>
<feature type="non-terminal residue" evidence="2">
    <location>
        <position position="338"/>
    </location>
</feature>
<comment type="caution">
    <text evidence="2">The sequence shown here is derived from an EMBL/GenBank/DDBJ whole genome shotgun (WGS) entry which is preliminary data.</text>
</comment>
<dbReference type="EMBL" id="CAJNOQ010028235">
    <property type="protein sequence ID" value="CAF1559889.1"/>
    <property type="molecule type" value="Genomic_DNA"/>
</dbReference>
<accession>A0A815XNR6</accession>
<keyword evidence="4" id="KW-1185">Reference proteome</keyword>
<dbReference type="InterPro" id="IPR029526">
    <property type="entry name" value="PGBD"/>
</dbReference>
<sequence length="338" mass="37238">IDKIGVSKPTCAKCTKQLESHDVAFKNARNDNNHLRNWAGPNEVTVQQLQTIQRQPVRFKSNGYHHSIPETRNTIRNDVKQQIIPKPTCTITAASVLDIIEDIDKDPCAQASTFKTYAGKYEKPRTARVGYCAGASVAEASAGIFGASGSVWSASAHVEAGTNYSVGANASVARTEVHAGPVQIGVGDLEADLPQVDGTFELSEGVNLPSSLSSIDIFTLFLSSDIVDHIVQQSNLYRTQENLKQDPMNDLDFYQLLGFLFYTSLIGLPSKGDYWSQLLMQEIIANNITRNRIDELLRTLHFNDNVLNAAKCDKIQPLIDLFNKRCAALVDQEEHISS</sequence>
<dbReference type="OrthoDB" id="123207at2759"/>
<proteinExistence type="predicted"/>
<name>A0A815XNR6_9BILA</name>
<dbReference type="PANTHER" id="PTHR47272:SF1">
    <property type="entry name" value="PIGGYBAC TRANSPOSABLE ELEMENT-DERIVED PROTEIN 3-LIKE"/>
    <property type="match status" value="1"/>
</dbReference>
<protein>
    <recommendedName>
        <fullName evidence="1">PiggyBac transposable element-derived protein domain-containing protein</fullName>
    </recommendedName>
</protein>
<evidence type="ECO:0000313" key="3">
    <source>
        <dbReference type="EMBL" id="CAF4421272.1"/>
    </source>
</evidence>
<dbReference type="Proteomes" id="UP000681722">
    <property type="component" value="Unassembled WGS sequence"/>
</dbReference>
<dbReference type="Pfam" id="PF13843">
    <property type="entry name" value="DDE_Tnp_1_7"/>
    <property type="match status" value="1"/>
</dbReference>
<evidence type="ECO:0000259" key="1">
    <source>
        <dbReference type="Pfam" id="PF13843"/>
    </source>
</evidence>
<reference evidence="2" key="1">
    <citation type="submission" date="2021-02" db="EMBL/GenBank/DDBJ databases">
        <authorList>
            <person name="Nowell W R."/>
        </authorList>
    </citation>
    <scope>NUCLEOTIDE SEQUENCE</scope>
</reference>
<evidence type="ECO:0000313" key="4">
    <source>
        <dbReference type="Proteomes" id="UP000663829"/>
    </source>
</evidence>